<organism evidence="7 8">
    <name type="scientific">Phaedon cochleariae</name>
    <name type="common">Mustard beetle</name>
    <dbReference type="NCBI Taxonomy" id="80249"/>
    <lineage>
        <taxon>Eukaryota</taxon>
        <taxon>Metazoa</taxon>
        <taxon>Ecdysozoa</taxon>
        <taxon>Arthropoda</taxon>
        <taxon>Hexapoda</taxon>
        <taxon>Insecta</taxon>
        <taxon>Pterygota</taxon>
        <taxon>Neoptera</taxon>
        <taxon>Endopterygota</taxon>
        <taxon>Coleoptera</taxon>
        <taxon>Polyphaga</taxon>
        <taxon>Cucujiformia</taxon>
        <taxon>Chrysomeloidea</taxon>
        <taxon>Chrysomelidae</taxon>
        <taxon>Chrysomelinae</taxon>
        <taxon>Chrysomelini</taxon>
        <taxon>Phaedon</taxon>
    </lineage>
</organism>
<feature type="region of interest" description="Disordered" evidence="6">
    <location>
        <begin position="408"/>
        <end position="487"/>
    </location>
</feature>
<reference evidence="7" key="2">
    <citation type="submission" date="2022-10" db="EMBL/GenBank/DDBJ databases">
        <authorList>
            <consortium name="ENA_rothamsted_submissions"/>
            <consortium name="culmorum"/>
            <person name="King R."/>
        </authorList>
    </citation>
    <scope>NUCLEOTIDE SEQUENCE</scope>
</reference>
<keyword evidence="8" id="KW-1185">Reference proteome</keyword>
<gene>
    <name evidence="7" type="ORF">PHAECO_LOCUS9825</name>
</gene>
<dbReference type="InterPro" id="IPR051877">
    <property type="entry name" value="Centriole_BasalBody_StrucProt"/>
</dbReference>
<dbReference type="PANTHER" id="PTHR20544:SF0">
    <property type="entry name" value="NUCLEOPROTEIN TPR_MLP1 DOMAIN-CONTAINING PROTEIN"/>
    <property type="match status" value="1"/>
</dbReference>
<evidence type="ECO:0000256" key="1">
    <source>
        <dbReference type="ARBA" id="ARBA00004114"/>
    </source>
</evidence>
<evidence type="ECO:0000256" key="6">
    <source>
        <dbReference type="SAM" id="MobiDB-lite"/>
    </source>
</evidence>
<dbReference type="Gene3D" id="1.10.287.1490">
    <property type="match status" value="1"/>
</dbReference>
<evidence type="ECO:0008006" key="9">
    <source>
        <dbReference type="Google" id="ProtNLM"/>
    </source>
</evidence>
<comment type="subcellular location">
    <subcellularLocation>
        <location evidence="1">Cytoplasm</location>
        <location evidence="1">Cytoskeleton</location>
        <location evidence="1">Microtubule organizing center</location>
        <location evidence="1">Centrosome</location>
        <location evidence="1">Centriole</location>
    </subcellularLocation>
</comment>
<dbReference type="PANTHER" id="PTHR20544">
    <property type="entry name" value="CENTROSOMAL PROTEIN CEP135"/>
    <property type="match status" value="1"/>
</dbReference>
<feature type="coiled-coil region" evidence="5">
    <location>
        <begin position="513"/>
        <end position="547"/>
    </location>
</feature>
<dbReference type="AlphaFoldDB" id="A0A9N9SKN0"/>
<feature type="compositionally biased region" description="Basic and acidic residues" evidence="6">
    <location>
        <begin position="419"/>
        <end position="432"/>
    </location>
</feature>
<evidence type="ECO:0000256" key="4">
    <source>
        <dbReference type="ARBA" id="ARBA00038123"/>
    </source>
</evidence>
<keyword evidence="3" id="KW-0206">Cytoskeleton</keyword>
<feature type="compositionally biased region" description="Low complexity" evidence="6">
    <location>
        <begin position="443"/>
        <end position="456"/>
    </location>
</feature>
<name>A0A9N9SKN0_PHACE</name>
<protein>
    <recommendedName>
        <fullName evidence="9">Centrosomal protein of 135 kDa</fullName>
    </recommendedName>
</protein>
<proteinExistence type="inferred from homology"/>
<feature type="coiled-coil region" evidence="5">
    <location>
        <begin position="620"/>
        <end position="756"/>
    </location>
</feature>
<evidence type="ECO:0000313" key="8">
    <source>
        <dbReference type="Proteomes" id="UP001153737"/>
    </source>
</evidence>
<sequence length="1095" mass="127250">MESFAKLRQELDTLGYTETLKIESLPLVQRLLSDLKVTTENLKKYMTVSQQALEERDNLLLGAEPYKCDNAKLIRECNELHLAFIHFKEQHEKTQKDLKTQVLLLENQLTDCSIEKQKLAQKVKDLQLITHKQPMSSRTKSTSKNDNFQLNSAMAIADKKIASLSKEIQKLKEEQFQYVKDKDFFKTQLHTRDEEIDRLNKLLEGGRTTKVLSKDCCYKNIDNKIGSLQDEINSLKRQKNLLQNQLKEATAKQHEAMRRAIHLAERNKQLENEMKDIDQIALAVEAECNDTVKDNAEKVTRLQDKLNESVIKMQNLERENVKLTLDKKELSAELDAVRLEKKKLQTLIESEADEKKRLTDRFNNFTIIEHDLNMEIDRLLRISGEQKRKIAELECQVTAAKIQDNDHKIFPGSQFAGADSRRKTSDDTDKSSKKLSRPGLTVSESSTKSKTAATSKTQHKKTCRKSSILKQSSAIRESDDEKSPNSQILNGKQAGKCCCEAGSCVKTMKELLDKEMEYRQEQAMQQIDSLRQEKEYYMKEYHKVLEEIRSRPGQEKSNKYQERIEELLNGMKEKDLTISAFQNEIRTLNNEKYSLSARVDSQSKQTSETELDGICQKTSCRRKARELEVHKEELKHIEKENNSLKIKIQALNETTVFDQERMKKAFQEMEGHILKLENERRDLVVSQCTSRSNVTQLEEDCNLLREQLRSTKNELNNQKANYNQLKILHDQTERALNEAQTRLLRAETELQSSQTKISSTHRETAGYEREIGKLQGDIEVMKMQLSKIDKDKDELLNVVDAKTEKIDFLEGQLKEKKNLIQSLESEVKDLRRKVGKISDETNSQDLQLRSSKQELAMLQKDYEAEKKFKESAVQENKRLQDDLASVTRDCREARKELEISTRQVEDLKRQLQHYVAEVKRTEDLISHKMAELASQVASLEMQLKQGSSQSDRYMTELKQLKDLCLKLDTEKDELKHELRSKDEQKSSLERENKDLRSALDKDQSSLDGVEKLLNDARQEVIEHRLLNQDLQSEIIKMRSQIQELQDKLATTGEQLDLYQEKAFEYSQQNKQLRREVANERFARARDDDAKRYPSL</sequence>
<feature type="region of interest" description="Disordered" evidence="6">
    <location>
        <begin position="977"/>
        <end position="1002"/>
    </location>
</feature>
<keyword evidence="5" id="KW-0175">Coiled coil</keyword>
<keyword evidence="2" id="KW-0963">Cytoplasm</keyword>
<feature type="coiled-coil region" evidence="5">
    <location>
        <begin position="792"/>
        <end position="840"/>
    </location>
</feature>
<feature type="coiled-coil region" evidence="5">
    <location>
        <begin position="218"/>
        <end position="396"/>
    </location>
</feature>
<dbReference type="Proteomes" id="UP001153737">
    <property type="component" value="Chromosome 6"/>
</dbReference>
<accession>A0A9N9SKN0</accession>
<reference evidence="7" key="1">
    <citation type="submission" date="2022-01" db="EMBL/GenBank/DDBJ databases">
        <authorList>
            <person name="King R."/>
        </authorList>
    </citation>
    <scope>NUCLEOTIDE SEQUENCE</scope>
</reference>
<evidence type="ECO:0000256" key="2">
    <source>
        <dbReference type="ARBA" id="ARBA00022490"/>
    </source>
</evidence>
<evidence type="ECO:0000313" key="7">
    <source>
        <dbReference type="EMBL" id="CAG9823230.1"/>
    </source>
</evidence>
<comment type="similarity">
    <text evidence="4">Belongs to the CEP135/TSGA10 family.</text>
</comment>
<dbReference type="OrthoDB" id="10254663at2759"/>
<dbReference type="EMBL" id="OU896712">
    <property type="protein sequence ID" value="CAG9823230.1"/>
    <property type="molecule type" value="Genomic_DNA"/>
</dbReference>
<evidence type="ECO:0000256" key="3">
    <source>
        <dbReference type="ARBA" id="ARBA00023212"/>
    </source>
</evidence>
<evidence type="ECO:0000256" key="5">
    <source>
        <dbReference type="SAM" id="Coils"/>
    </source>
</evidence>
<dbReference type="GO" id="GO:0005814">
    <property type="term" value="C:centriole"/>
    <property type="evidence" value="ECO:0007669"/>
    <property type="project" value="UniProtKB-SubCell"/>
</dbReference>